<proteinExistence type="predicted"/>
<dbReference type="GO" id="GO:0003676">
    <property type="term" value="F:nucleic acid binding"/>
    <property type="evidence" value="ECO:0007669"/>
    <property type="project" value="InterPro"/>
</dbReference>
<dbReference type="GO" id="GO:0004523">
    <property type="term" value="F:RNA-DNA hybrid ribonuclease activity"/>
    <property type="evidence" value="ECO:0007669"/>
    <property type="project" value="InterPro"/>
</dbReference>
<dbReference type="EMBL" id="PGOL01003227">
    <property type="protein sequence ID" value="PKI42151.1"/>
    <property type="molecule type" value="Genomic_DNA"/>
</dbReference>
<dbReference type="InterPro" id="IPR036397">
    <property type="entry name" value="RNaseH_sf"/>
</dbReference>
<dbReference type="InterPro" id="IPR053151">
    <property type="entry name" value="RNase_H-like"/>
</dbReference>
<dbReference type="PANTHER" id="PTHR47723">
    <property type="entry name" value="OS05G0353850 PROTEIN"/>
    <property type="match status" value="1"/>
</dbReference>
<name>A0A2I0IDU4_PUNGR</name>
<comment type="caution">
    <text evidence="2">The sequence shown here is derived from an EMBL/GenBank/DDBJ whole genome shotgun (WGS) entry which is preliminary data.</text>
</comment>
<dbReference type="InterPro" id="IPR002156">
    <property type="entry name" value="RNaseH_domain"/>
</dbReference>
<feature type="domain" description="RNase H type-1" evidence="1">
    <location>
        <begin position="25"/>
        <end position="99"/>
    </location>
</feature>
<organism evidence="2 3">
    <name type="scientific">Punica granatum</name>
    <name type="common">Pomegranate</name>
    <dbReference type="NCBI Taxonomy" id="22663"/>
    <lineage>
        <taxon>Eukaryota</taxon>
        <taxon>Viridiplantae</taxon>
        <taxon>Streptophyta</taxon>
        <taxon>Embryophyta</taxon>
        <taxon>Tracheophyta</taxon>
        <taxon>Spermatophyta</taxon>
        <taxon>Magnoliopsida</taxon>
        <taxon>eudicotyledons</taxon>
        <taxon>Gunneridae</taxon>
        <taxon>Pentapetalae</taxon>
        <taxon>rosids</taxon>
        <taxon>malvids</taxon>
        <taxon>Myrtales</taxon>
        <taxon>Lythraceae</taxon>
        <taxon>Punica</taxon>
    </lineage>
</organism>
<dbReference type="Proteomes" id="UP000233551">
    <property type="component" value="Unassembled WGS sequence"/>
</dbReference>
<dbReference type="PANTHER" id="PTHR47723:SF19">
    <property type="entry name" value="POLYNUCLEOTIDYL TRANSFERASE, RIBONUCLEASE H-LIKE SUPERFAMILY PROTEIN"/>
    <property type="match status" value="1"/>
</dbReference>
<dbReference type="Pfam" id="PF13456">
    <property type="entry name" value="RVT_3"/>
    <property type="match status" value="1"/>
</dbReference>
<protein>
    <recommendedName>
        <fullName evidence="1">RNase H type-1 domain-containing protein</fullName>
    </recommendedName>
</protein>
<dbReference type="CDD" id="cd06222">
    <property type="entry name" value="RNase_H_like"/>
    <property type="match status" value="1"/>
</dbReference>
<reference evidence="2 3" key="1">
    <citation type="submission" date="2017-11" db="EMBL/GenBank/DDBJ databases">
        <title>De-novo sequencing of pomegranate (Punica granatum L.) genome.</title>
        <authorList>
            <person name="Akparov Z."/>
            <person name="Amiraslanov A."/>
            <person name="Hajiyeva S."/>
            <person name="Abbasov M."/>
            <person name="Kaur K."/>
            <person name="Hamwieh A."/>
            <person name="Solovyev V."/>
            <person name="Salamov A."/>
            <person name="Braich B."/>
            <person name="Kosarev P."/>
            <person name="Mahmoud A."/>
            <person name="Hajiyev E."/>
            <person name="Babayeva S."/>
            <person name="Izzatullayeva V."/>
            <person name="Mammadov A."/>
            <person name="Mammadov A."/>
            <person name="Sharifova S."/>
            <person name="Ojaghi J."/>
            <person name="Eynullazada K."/>
            <person name="Bayramov B."/>
            <person name="Abdulazimova A."/>
            <person name="Shahmuradov I."/>
        </authorList>
    </citation>
    <scope>NUCLEOTIDE SEQUENCE [LARGE SCALE GENOMIC DNA]</scope>
    <source>
        <strain evidence="3">cv. AG2017</strain>
        <tissue evidence="2">Leaf</tissue>
    </source>
</reference>
<evidence type="ECO:0000313" key="3">
    <source>
        <dbReference type="Proteomes" id="UP000233551"/>
    </source>
</evidence>
<dbReference type="SUPFAM" id="SSF53098">
    <property type="entry name" value="Ribonuclease H-like"/>
    <property type="match status" value="1"/>
</dbReference>
<sequence>MNSPSKPSLIIQVSWEPPDGFHKLNFDGCFKGNPGLAGVAGLIRDSLGRWVMGFRMNLEYATSPIAELKALRQGLIAAKECGINNLIMELYAKLVLSWVGGIPPM</sequence>
<dbReference type="Gene3D" id="3.30.420.10">
    <property type="entry name" value="Ribonuclease H-like superfamily/Ribonuclease H"/>
    <property type="match status" value="1"/>
</dbReference>
<evidence type="ECO:0000259" key="1">
    <source>
        <dbReference type="Pfam" id="PF13456"/>
    </source>
</evidence>
<dbReference type="InterPro" id="IPR044730">
    <property type="entry name" value="RNase_H-like_dom_plant"/>
</dbReference>
<accession>A0A2I0IDU4</accession>
<dbReference type="AlphaFoldDB" id="A0A2I0IDU4"/>
<evidence type="ECO:0000313" key="2">
    <source>
        <dbReference type="EMBL" id="PKI42151.1"/>
    </source>
</evidence>
<dbReference type="InterPro" id="IPR012337">
    <property type="entry name" value="RNaseH-like_sf"/>
</dbReference>
<keyword evidence="3" id="KW-1185">Reference proteome</keyword>
<gene>
    <name evidence="2" type="ORF">CRG98_037467</name>
</gene>